<accession>A0A0M3HKX1</accession>
<dbReference type="AlphaFoldDB" id="A0A0M3HKX1"/>
<proteinExistence type="predicted"/>
<protein>
    <submittedName>
        <fullName evidence="2">Uncharacterized protein</fullName>
    </submittedName>
</protein>
<evidence type="ECO:0000313" key="1">
    <source>
        <dbReference type="Proteomes" id="UP000036681"/>
    </source>
</evidence>
<reference evidence="2" key="1">
    <citation type="submission" date="2017-02" db="UniProtKB">
        <authorList>
            <consortium name="WormBaseParasite"/>
        </authorList>
    </citation>
    <scope>IDENTIFICATION</scope>
</reference>
<dbReference type="WBParaSite" id="ALUE_0000216601-mRNA-1">
    <property type="protein sequence ID" value="ALUE_0000216601-mRNA-1"/>
    <property type="gene ID" value="ALUE_0000216601"/>
</dbReference>
<evidence type="ECO:0000313" key="2">
    <source>
        <dbReference type="WBParaSite" id="ALUE_0000216601-mRNA-1"/>
    </source>
</evidence>
<name>A0A0M3HKX1_ASCLU</name>
<sequence>MCCCIKSAICKNFLCIRNEKFTFAEINVNSFFTGYGCPHVDYWKRGYGCLCCRRRTSLSFFTKTFGSYCEGYDI</sequence>
<keyword evidence="1" id="KW-1185">Reference proteome</keyword>
<dbReference type="Proteomes" id="UP000036681">
    <property type="component" value="Unplaced"/>
</dbReference>
<organism evidence="1 2">
    <name type="scientific">Ascaris lumbricoides</name>
    <name type="common">Giant roundworm</name>
    <dbReference type="NCBI Taxonomy" id="6252"/>
    <lineage>
        <taxon>Eukaryota</taxon>
        <taxon>Metazoa</taxon>
        <taxon>Ecdysozoa</taxon>
        <taxon>Nematoda</taxon>
        <taxon>Chromadorea</taxon>
        <taxon>Rhabditida</taxon>
        <taxon>Spirurina</taxon>
        <taxon>Ascaridomorpha</taxon>
        <taxon>Ascaridoidea</taxon>
        <taxon>Ascarididae</taxon>
        <taxon>Ascaris</taxon>
    </lineage>
</organism>